<protein>
    <submittedName>
        <fullName evidence="1">Sepn1 protein</fullName>
    </submittedName>
</protein>
<organism evidence="1">
    <name type="scientific">Mus musculus</name>
    <name type="common">Mouse</name>
    <dbReference type="NCBI Taxonomy" id="10090"/>
    <lineage>
        <taxon>Eukaryota</taxon>
        <taxon>Metazoa</taxon>
        <taxon>Chordata</taxon>
        <taxon>Craniata</taxon>
        <taxon>Vertebrata</taxon>
        <taxon>Euteleostomi</taxon>
        <taxon>Mammalia</taxon>
        <taxon>Eutheria</taxon>
        <taxon>Euarchontoglires</taxon>
        <taxon>Glires</taxon>
        <taxon>Rodentia</taxon>
        <taxon>Myomorpha</taxon>
        <taxon>Muroidea</taxon>
        <taxon>Muridae</taxon>
        <taxon>Murinae</taxon>
        <taxon>Mus</taxon>
        <taxon>Mus</taxon>
    </lineage>
</organism>
<dbReference type="AlphaFoldDB" id="Q8R246"/>
<feature type="non-terminal residue" evidence="1">
    <location>
        <position position="1"/>
    </location>
</feature>
<dbReference type="AGR" id="MGI:2151208"/>
<name>Q8R246_MOUSE</name>
<evidence type="ECO:0000313" key="1">
    <source>
        <dbReference type="EMBL" id="AAH22585.1"/>
    </source>
</evidence>
<gene>
    <name evidence="2" type="primary">Selenon</name>
    <name evidence="1" type="synonym">Sepn1</name>
</gene>
<dbReference type="MGI" id="MGI:2151208">
    <property type="gene designation" value="Selenon"/>
</dbReference>
<dbReference type="EMBL" id="BC022585">
    <property type="protein sequence ID" value="AAH22585.1"/>
    <property type="molecule type" value="mRNA"/>
</dbReference>
<proteinExistence type="evidence at transcript level"/>
<reference evidence="1" key="1">
    <citation type="journal article" date="2004" name="Genome Res.">
        <title>The status, quality, and expansion of the NIH full-length cDNA project: the Mammalian Gene Collection (MGC).</title>
        <authorList>
            <consortium name="The MGC Project Team"/>
            <person name="Gerhard D.S."/>
            <person name="Wagner L."/>
            <person name="Feingold E.A."/>
            <person name="Shenmen C.M."/>
            <person name="Grouse L.H."/>
            <person name="Schuler G."/>
            <person name="Klein S.L."/>
            <person name="Old S."/>
            <person name="Rasooly R."/>
            <person name="Good P."/>
            <person name="Guyer M."/>
            <person name="Peck A.M."/>
            <person name="Derge J.G."/>
            <person name="Lipman D."/>
            <person name="Collins F.S."/>
            <person name="Jang W."/>
            <person name="Sherry S."/>
            <person name="Feolo M."/>
            <person name="Misquitta L."/>
            <person name="Lee E."/>
            <person name="Rotmistrovsky K."/>
            <person name="Greenhut S.F."/>
            <person name="Schaefer C.F."/>
            <person name="Buetow K."/>
            <person name="Bonner T.I."/>
            <person name="Haussler D."/>
            <person name="Kent J."/>
            <person name="Kiekhaus M."/>
            <person name="Furey T."/>
            <person name="Brent M."/>
            <person name="Prange C."/>
            <person name="Schreiber K."/>
            <person name="Shapiro N."/>
            <person name="Bhat N.K."/>
            <person name="Hopkins R.F."/>
            <person name="Hsie F."/>
            <person name="Driscoll T."/>
            <person name="Soares M.B."/>
            <person name="Casavant T.L."/>
            <person name="Scheetz T.E."/>
            <person name="Brown-stein M.J."/>
            <person name="Usdin T.B."/>
            <person name="Toshiyuki S."/>
            <person name="Carninci P."/>
            <person name="Piao Y."/>
            <person name="Dudekula D.B."/>
            <person name="Ko M.S."/>
            <person name="Kawakami K."/>
            <person name="Suzuki Y."/>
            <person name="Sugano S."/>
            <person name="Gruber C.E."/>
            <person name="Smith M.R."/>
            <person name="Simmons B."/>
            <person name="Moore T."/>
            <person name="Waterman R."/>
            <person name="Johnson S.L."/>
            <person name="Ruan Y."/>
            <person name="Wei C.L."/>
            <person name="Mathavan S."/>
            <person name="Gunaratne P.H."/>
            <person name="Wu J."/>
            <person name="Garcia A.M."/>
            <person name="Hulyk S.W."/>
            <person name="Fuh E."/>
            <person name="Yuan Y."/>
            <person name="Sneed A."/>
            <person name="Kowis C."/>
            <person name="Hodgson A."/>
            <person name="Muzny D.M."/>
            <person name="McPherson J."/>
            <person name="Gibbs R.A."/>
            <person name="Fahey J."/>
            <person name="Helton E."/>
            <person name="Ketteman M."/>
            <person name="Madan A."/>
            <person name="Rodrigues S."/>
            <person name="Sanchez A."/>
            <person name="Whiting M."/>
            <person name="Madari A."/>
            <person name="Young A.C."/>
            <person name="Wetherby K.D."/>
            <person name="Granite S.J."/>
            <person name="Kwong P.N."/>
            <person name="Brinkley C.P."/>
            <person name="Pearson R.L."/>
            <person name="Bouffard G.G."/>
            <person name="Blakesly R.W."/>
            <person name="Green E.D."/>
            <person name="Dickson M.C."/>
            <person name="Rodriguez A.C."/>
            <person name="Grimwood J."/>
            <person name="Schmutz J."/>
            <person name="Myers R.M."/>
            <person name="Butterfield Y.S."/>
            <person name="Griffith M."/>
            <person name="Griffith O.L."/>
            <person name="Krzywinski M.I."/>
            <person name="Liao N."/>
            <person name="Morin R."/>
            <person name="Morrin R."/>
            <person name="Palmquist D."/>
            <person name="Petrescu A.S."/>
            <person name="Skalska U."/>
            <person name="Smailus D.E."/>
            <person name="Stott J.M."/>
            <person name="Schnerch A."/>
            <person name="Schein J.E."/>
            <person name="Jones S.J."/>
            <person name="Holt R.A."/>
            <person name="Baross A."/>
            <person name="Marra M.A."/>
            <person name="Clifton S."/>
            <person name="Makowski K.A."/>
            <person name="Bosak S."/>
            <person name="Malek J."/>
        </authorList>
    </citation>
    <scope>NUCLEOTIDE SEQUENCE [LARGE SCALE MRNA]</scope>
    <source>
        <strain evidence="1">Mix FVB/N</strain>
        <tissue evidence="1">Mammary tumor. WAP-TGF alpha model. 7 months old</tissue>
    </source>
</reference>
<evidence type="ECO:0000313" key="2">
    <source>
        <dbReference type="MGI" id="MGI:2151208"/>
    </source>
</evidence>
<sequence length="34" mass="3776">GHCQLETAVWSLCTKPFYRSGGHIVTLLPFSLLT</sequence>
<accession>Q8R246</accession>